<gene>
    <name evidence="1" type="ORF">NC653_017512</name>
</gene>
<reference evidence="1" key="1">
    <citation type="journal article" date="2023" name="Mol. Ecol. Resour.">
        <title>Chromosome-level genome assembly of a triploid poplar Populus alba 'Berolinensis'.</title>
        <authorList>
            <person name="Chen S."/>
            <person name="Yu Y."/>
            <person name="Wang X."/>
            <person name="Wang S."/>
            <person name="Zhang T."/>
            <person name="Zhou Y."/>
            <person name="He R."/>
            <person name="Meng N."/>
            <person name="Wang Y."/>
            <person name="Liu W."/>
            <person name="Liu Z."/>
            <person name="Liu J."/>
            <person name="Guo Q."/>
            <person name="Huang H."/>
            <person name="Sederoff R.R."/>
            <person name="Wang G."/>
            <person name="Qu G."/>
            <person name="Chen S."/>
        </authorList>
    </citation>
    <scope>NUCLEOTIDE SEQUENCE</scope>
    <source>
        <strain evidence="1">SC-2020</strain>
    </source>
</reference>
<evidence type="ECO:0000313" key="1">
    <source>
        <dbReference type="EMBL" id="KAJ6994735.1"/>
    </source>
</evidence>
<dbReference type="AlphaFoldDB" id="A0AAD6QQG5"/>
<keyword evidence="2" id="KW-1185">Reference proteome</keyword>
<dbReference type="EMBL" id="JAQIZT010000006">
    <property type="protein sequence ID" value="KAJ6994735.1"/>
    <property type="molecule type" value="Genomic_DNA"/>
</dbReference>
<evidence type="ECO:0000313" key="2">
    <source>
        <dbReference type="Proteomes" id="UP001164929"/>
    </source>
</evidence>
<dbReference type="Proteomes" id="UP001164929">
    <property type="component" value="Chromosome 6"/>
</dbReference>
<sequence>MSIQEPSKQLGEMNLKKMAAFGPQAHHATTELLQ</sequence>
<protein>
    <submittedName>
        <fullName evidence="1">Uncharacterized protein</fullName>
    </submittedName>
</protein>
<organism evidence="1 2">
    <name type="scientific">Populus alba x Populus x berolinensis</name>
    <dbReference type="NCBI Taxonomy" id="444605"/>
    <lineage>
        <taxon>Eukaryota</taxon>
        <taxon>Viridiplantae</taxon>
        <taxon>Streptophyta</taxon>
        <taxon>Embryophyta</taxon>
        <taxon>Tracheophyta</taxon>
        <taxon>Spermatophyta</taxon>
        <taxon>Magnoliopsida</taxon>
        <taxon>eudicotyledons</taxon>
        <taxon>Gunneridae</taxon>
        <taxon>Pentapetalae</taxon>
        <taxon>rosids</taxon>
        <taxon>fabids</taxon>
        <taxon>Malpighiales</taxon>
        <taxon>Salicaceae</taxon>
        <taxon>Saliceae</taxon>
        <taxon>Populus</taxon>
    </lineage>
</organism>
<comment type="caution">
    <text evidence="1">The sequence shown here is derived from an EMBL/GenBank/DDBJ whole genome shotgun (WGS) entry which is preliminary data.</text>
</comment>
<name>A0AAD6QQG5_9ROSI</name>
<proteinExistence type="predicted"/>
<accession>A0AAD6QQG5</accession>